<reference evidence="6" key="3">
    <citation type="submission" date="2020-12" db="UniProtKB">
        <authorList>
            <consortium name="EnsemblPlants"/>
        </authorList>
    </citation>
    <scope>IDENTIFICATION</scope>
</reference>
<keyword evidence="2" id="KW-0472">Membrane</keyword>
<reference evidence="5 7" key="2">
    <citation type="journal article" date="2018" name="Plant J.">
        <title>The Physcomitrella patens chromosome-scale assembly reveals moss genome structure and evolution.</title>
        <authorList>
            <person name="Lang D."/>
            <person name="Ullrich K.K."/>
            <person name="Murat F."/>
            <person name="Fuchs J."/>
            <person name="Jenkins J."/>
            <person name="Haas F.B."/>
            <person name="Piednoel M."/>
            <person name="Gundlach H."/>
            <person name="Van Bel M."/>
            <person name="Meyberg R."/>
            <person name="Vives C."/>
            <person name="Morata J."/>
            <person name="Symeonidi A."/>
            <person name="Hiss M."/>
            <person name="Muchero W."/>
            <person name="Kamisugi Y."/>
            <person name="Saleh O."/>
            <person name="Blanc G."/>
            <person name="Decker E.L."/>
            <person name="van Gessel N."/>
            <person name="Grimwood J."/>
            <person name="Hayes R.D."/>
            <person name="Graham S.W."/>
            <person name="Gunter L.E."/>
            <person name="McDaniel S.F."/>
            <person name="Hoernstein S.N.W."/>
            <person name="Larsson A."/>
            <person name="Li F.W."/>
            <person name="Perroud P.F."/>
            <person name="Phillips J."/>
            <person name="Ranjan P."/>
            <person name="Rokshar D.S."/>
            <person name="Rothfels C.J."/>
            <person name="Schneider L."/>
            <person name="Shu S."/>
            <person name="Stevenson D.W."/>
            <person name="Thummler F."/>
            <person name="Tillich M."/>
            <person name="Villarreal Aguilar J.C."/>
            <person name="Widiez T."/>
            <person name="Wong G.K."/>
            <person name="Wymore A."/>
            <person name="Zhang Y."/>
            <person name="Zimmer A.D."/>
            <person name="Quatrano R.S."/>
            <person name="Mayer K.F.X."/>
            <person name="Goodstein D."/>
            <person name="Casacuberta J.M."/>
            <person name="Vandepoele K."/>
            <person name="Reski R."/>
            <person name="Cuming A.C."/>
            <person name="Tuskan G.A."/>
            <person name="Maumus F."/>
            <person name="Salse J."/>
            <person name="Schmutz J."/>
            <person name="Rensing S.A."/>
        </authorList>
    </citation>
    <scope>NUCLEOTIDE SEQUENCE [LARGE SCALE GENOMIC DNA]</scope>
    <source>
        <strain evidence="6 7">cv. Gransden 2004</strain>
    </source>
</reference>
<dbReference type="KEGG" id="ppp:112288287"/>
<protein>
    <recommendedName>
        <fullName evidence="4">DUF7356 domain-containing protein</fullName>
    </recommendedName>
</protein>
<dbReference type="GeneID" id="112288287"/>
<dbReference type="RefSeq" id="XP_024388488.1">
    <property type="nucleotide sequence ID" value="XM_024532720.2"/>
</dbReference>
<keyword evidence="3" id="KW-0732">Signal</keyword>
<feature type="compositionally biased region" description="Polar residues" evidence="1">
    <location>
        <begin position="133"/>
        <end position="143"/>
    </location>
</feature>
<sequence length="395" mass="42798">MVPISGPSCRTGLPLIFMLCTFTLVVLGEVVTGELIFLERIRGSPKLLGVSGGAQDEPLKVIDQQVVQSRGTSGGAIVQRLEEFFDHDEAKLMTENVRNRELKAVPTPTVSNNTNTNSTSATVAPVSPPPIQSKRNTSQPAFPVNGTVTPTLPTQNSSTGGENQSLHGGICDHGHVIGKLMAADRDDEDGIYNYPLTISNSENSKLNVTIKTPDGWEAKPKELVLEKEKAMLVTISMTDNEIIGRGAQINISWGKGDCYVVVPSQKIVDNVDHSSYMDYVTASEVFPLVLGGSVGFILLLCIAGVWGCVSWRARSRRHGDANTKYQELEIALPKSVAKGDVEAPLSTNGWDEVWEDDDWQDTEAVRASSTSLTVSAAGLNSRRENKDGWNSTWDD</sequence>
<accession>A0A2K1L9N3</accession>
<organism evidence="5">
    <name type="scientific">Physcomitrium patens</name>
    <name type="common">Spreading-leaved earth moss</name>
    <name type="synonym">Physcomitrella patens</name>
    <dbReference type="NCBI Taxonomy" id="3218"/>
    <lineage>
        <taxon>Eukaryota</taxon>
        <taxon>Viridiplantae</taxon>
        <taxon>Streptophyta</taxon>
        <taxon>Embryophyta</taxon>
        <taxon>Bryophyta</taxon>
        <taxon>Bryophytina</taxon>
        <taxon>Bryopsida</taxon>
        <taxon>Funariidae</taxon>
        <taxon>Funariales</taxon>
        <taxon>Funariaceae</taxon>
        <taxon>Physcomitrium</taxon>
    </lineage>
</organism>
<dbReference type="EnsemblPlants" id="Pp3c1_25250V3.2">
    <property type="protein sequence ID" value="Pp3c1_25250V3.2"/>
    <property type="gene ID" value="Pp3c1_25250"/>
</dbReference>
<dbReference type="Gramene" id="Pp3c1_25250V3.1">
    <property type="protein sequence ID" value="Pp3c1_25250V3.1"/>
    <property type="gene ID" value="Pp3c1_25250"/>
</dbReference>
<evidence type="ECO:0000313" key="5">
    <source>
        <dbReference type="EMBL" id="PNR62737.1"/>
    </source>
</evidence>
<feature type="signal peptide" evidence="3">
    <location>
        <begin position="1"/>
        <end position="28"/>
    </location>
</feature>
<dbReference type="InterPro" id="IPR055780">
    <property type="entry name" value="DUF7356"/>
</dbReference>
<name>A0A2K1L9N3_PHYPA</name>
<evidence type="ECO:0000313" key="6">
    <source>
        <dbReference type="EnsemblPlants" id="Pp3c1_25250V3.1"/>
    </source>
</evidence>
<feature type="region of interest" description="Disordered" evidence="1">
    <location>
        <begin position="106"/>
        <end position="143"/>
    </location>
</feature>
<reference evidence="5 7" key="1">
    <citation type="journal article" date="2008" name="Science">
        <title>The Physcomitrella genome reveals evolutionary insights into the conquest of land by plants.</title>
        <authorList>
            <person name="Rensing S."/>
            <person name="Lang D."/>
            <person name="Zimmer A."/>
            <person name="Terry A."/>
            <person name="Salamov A."/>
            <person name="Shapiro H."/>
            <person name="Nishiyama T."/>
            <person name="Perroud P.-F."/>
            <person name="Lindquist E."/>
            <person name="Kamisugi Y."/>
            <person name="Tanahashi T."/>
            <person name="Sakakibara K."/>
            <person name="Fujita T."/>
            <person name="Oishi K."/>
            <person name="Shin-I T."/>
            <person name="Kuroki Y."/>
            <person name="Toyoda A."/>
            <person name="Suzuki Y."/>
            <person name="Hashimoto A."/>
            <person name="Yamaguchi K."/>
            <person name="Sugano A."/>
            <person name="Kohara Y."/>
            <person name="Fujiyama A."/>
            <person name="Anterola A."/>
            <person name="Aoki S."/>
            <person name="Ashton N."/>
            <person name="Barbazuk W.B."/>
            <person name="Barker E."/>
            <person name="Bennetzen J."/>
            <person name="Bezanilla M."/>
            <person name="Blankenship R."/>
            <person name="Cho S.H."/>
            <person name="Dutcher S."/>
            <person name="Estelle M."/>
            <person name="Fawcett J.A."/>
            <person name="Gundlach H."/>
            <person name="Hanada K."/>
            <person name="Heyl A."/>
            <person name="Hicks K.A."/>
            <person name="Hugh J."/>
            <person name="Lohr M."/>
            <person name="Mayer K."/>
            <person name="Melkozernov A."/>
            <person name="Murata T."/>
            <person name="Nelson D."/>
            <person name="Pils B."/>
            <person name="Prigge M."/>
            <person name="Reiss B."/>
            <person name="Renner T."/>
            <person name="Rombauts S."/>
            <person name="Rushton P."/>
            <person name="Sanderfoot A."/>
            <person name="Schween G."/>
            <person name="Shiu S.-H."/>
            <person name="Stueber K."/>
            <person name="Theodoulou F.L."/>
            <person name="Tu H."/>
            <person name="Van de Peer Y."/>
            <person name="Verrier P.J."/>
            <person name="Waters E."/>
            <person name="Wood A."/>
            <person name="Yang L."/>
            <person name="Cove D."/>
            <person name="Cuming A."/>
            <person name="Hasebe M."/>
            <person name="Lucas S."/>
            <person name="Mishler D.B."/>
            <person name="Reski R."/>
            <person name="Grigoriev I."/>
            <person name="Quatrano R.S."/>
            <person name="Boore J.L."/>
        </authorList>
    </citation>
    <scope>NUCLEOTIDE SEQUENCE [LARGE SCALE GENOMIC DNA]</scope>
    <source>
        <strain evidence="6 7">cv. Gransden 2004</strain>
    </source>
</reference>
<keyword evidence="2" id="KW-0812">Transmembrane</keyword>
<evidence type="ECO:0000256" key="2">
    <source>
        <dbReference type="SAM" id="Phobius"/>
    </source>
</evidence>
<evidence type="ECO:0000259" key="4">
    <source>
        <dbReference type="Pfam" id="PF24053"/>
    </source>
</evidence>
<keyword evidence="2" id="KW-1133">Transmembrane helix</keyword>
<feature type="compositionally biased region" description="Low complexity" evidence="1">
    <location>
        <begin position="106"/>
        <end position="125"/>
    </location>
</feature>
<feature type="domain" description="DUF7356" evidence="4">
    <location>
        <begin position="178"/>
        <end position="261"/>
    </location>
</feature>
<dbReference type="Gramene" id="Pp3c1_25250V3.2">
    <property type="protein sequence ID" value="Pp3c1_25250V3.2"/>
    <property type="gene ID" value="Pp3c1_25250"/>
</dbReference>
<dbReference type="Pfam" id="PF24053">
    <property type="entry name" value="DUF7356"/>
    <property type="match status" value="1"/>
</dbReference>
<dbReference type="PANTHER" id="PTHR34200">
    <property type="entry name" value="DENTIN SIALOPHOSPHOPROTEIN-LIKE ISOFORM X1"/>
    <property type="match status" value="1"/>
</dbReference>
<gene>
    <name evidence="6" type="primary">LOC112288287</name>
    <name evidence="5" type="ORF">PHYPA_001161</name>
</gene>
<dbReference type="AlphaFoldDB" id="A0A2K1L9N3"/>
<proteinExistence type="predicted"/>
<dbReference type="PANTHER" id="PTHR34200:SF2">
    <property type="entry name" value="TRANSMEMBRANE PROTEIN"/>
    <property type="match status" value="1"/>
</dbReference>
<keyword evidence="7" id="KW-1185">Reference proteome</keyword>
<evidence type="ECO:0000256" key="3">
    <source>
        <dbReference type="SAM" id="SignalP"/>
    </source>
</evidence>
<dbReference type="EnsemblPlants" id="Pp3c1_25250V3.1">
    <property type="protein sequence ID" value="Pp3c1_25250V3.1"/>
    <property type="gene ID" value="Pp3c1_25250"/>
</dbReference>
<dbReference type="EMBL" id="ABEU02000001">
    <property type="protein sequence ID" value="PNR62737.1"/>
    <property type="molecule type" value="Genomic_DNA"/>
</dbReference>
<feature type="chain" id="PRO_5043158457" description="DUF7356 domain-containing protein" evidence="3">
    <location>
        <begin position="29"/>
        <end position="395"/>
    </location>
</feature>
<evidence type="ECO:0000313" key="7">
    <source>
        <dbReference type="Proteomes" id="UP000006727"/>
    </source>
</evidence>
<feature type="transmembrane region" description="Helical" evidence="2">
    <location>
        <begin position="285"/>
        <end position="309"/>
    </location>
</feature>
<evidence type="ECO:0000256" key="1">
    <source>
        <dbReference type="SAM" id="MobiDB-lite"/>
    </source>
</evidence>
<dbReference type="PaxDb" id="3218-PP1S59_15V6.1"/>
<dbReference type="OrthoDB" id="785602at2759"/>
<dbReference type="Proteomes" id="UP000006727">
    <property type="component" value="Chromosome 1"/>
</dbReference>